<dbReference type="InterPro" id="IPR038846">
    <property type="entry name" value="RPC9"/>
</dbReference>
<dbReference type="GO" id="GO:0006384">
    <property type="term" value="P:transcription initiation at RNA polymerase III promoter"/>
    <property type="evidence" value="ECO:0007669"/>
    <property type="project" value="InterPro"/>
</dbReference>
<feature type="region of interest" description="Disordered" evidence="1">
    <location>
        <begin position="178"/>
        <end position="199"/>
    </location>
</feature>
<reference evidence="2" key="1">
    <citation type="submission" date="2016-12" db="EMBL/GenBank/DDBJ databases">
        <title>The genomes of Aspergillus section Nigri reveals drivers in fungal speciation.</title>
        <authorList>
            <consortium name="DOE Joint Genome Institute"/>
            <person name="Vesth T.C."/>
            <person name="Nybo J."/>
            <person name="Theobald S."/>
            <person name="Brandl J."/>
            <person name="Frisvad J.C."/>
            <person name="Nielsen K.F."/>
            <person name="Lyhne E.K."/>
            <person name="Kogle M.E."/>
            <person name="Kuo A."/>
            <person name="Riley R."/>
            <person name="Clum A."/>
            <person name="Nolan M."/>
            <person name="Lipzen A."/>
            <person name="Salamov A."/>
            <person name="Henrissat B."/>
            <person name="Wiebenga A."/>
            <person name="De Vries R.P."/>
            <person name="Grigoriev I.V."/>
            <person name="Mortensen U.H."/>
            <person name="Andersen M.R."/>
            <person name="Baker S.E."/>
        </authorList>
    </citation>
    <scope>NUCLEOTIDE SEQUENCE [LARGE SCALE GENOMIC DNA]</scope>
    <source>
        <strain evidence="2">CBS 115656</strain>
    </source>
</reference>
<protein>
    <submittedName>
        <fullName evidence="2">Uncharacterized protein</fullName>
    </submittedName>
</protein>
<keyword evidence="3" id="KW-1185">Reference proteome</keyword>
<name>A0A318YEQ5_ASPNB</name>
<dbReference type="PANTHER" id="PTHR15561">
    <property type="entry name" value="CALCITONIN GENE-RELATED PEPTIDE-RECEPTOR COMPONENT PROTEIN"/>
    <property type="match status" value="1"/>
</dbReference>
<dbReference type="EMBL" id="KZ821466">
    <property type="protein sequence ID" value="PYH32881.1"/>
    <property type="molecule type" value="Genomic_DNA"/>
</dbReference>
<dbReference type="GeneID" id="37129251"/>
<dbReference type="OrthoDB" id="3016366at2759"/>
<dbReference type="InterPro" id="IPR054208">
    <property type="entry name" value="DUF6914"/>
</dbReference>
<evidence type="ECO:0000313" key="2">
    <source>
        <dbReference type="EMBL" id="PYH32881.1"/>
    </source>
</evidence>
<proteinExistence type="predicted"/>
<dbReference type="Gene3D" id="1.20.1250.40">
    <property type="match status" value="1"/>
</dbReference>
<evidence type="ECO:0000256" key="1">
    <source>
        <dbReference type="SAM" id="MobiDB-lite"/>
    </source>
</evidence>
<accession>A0A318YEQ5</accession>
<dbReference type="RefSeq" id="XP_025478359.1">
    <property type="nucleotide sequence ID" value="XM_025626795.1"/>
</dbReference>
<feature type="compositionally biased region" description="Pro residues" evidence="1">
    <location>
        <begin position="181"/>
        <end position="190"/>
    </location>
</feature>
<sequence>MDPNALYIALFIRDDPPKPNDYHWALYYHRINSGIKYHITNEGNGWIPGHGPESGTGILKAFLLVGLIQIATIPSTTSAQGTLDRVCRNYDGHLNDSENRTCRTWLLDVLRDLQEQMGVLHGVDIKSLEKEAMDWGNKYAFEACRNVQPRPVEKSMYMIVDPQSATLTNIEVLAYLTANPPRRPPNPPPNSRNWVPSPDLRDHNTVVKEIHNYVTRLSPHLLNYPKYTHLTPAQIQAQAQSTTTTAIPPSQINAPTPLDHALRELVTRLQPYGLTKAEVLMIVNLGVGLHAPATEGEDGEEAGEGEWEEQEEYDENAEQQVNGGEDTNGMMEVDGAEEAQGGEGEIPEEDYGALALLDTVIEEREERLSNDDVNNVLAIIRETLGSGMKGPEGEGMDEEV</sequence>
<dbReference type="GO" id="GO:0005666">
    <property type="term" value="C:RNA polymerase III complex"/>
    <property type="evidence" value="ECO:0007669"/>
    <property type="project" value="InterPro"/>
</dbReference>
<dbReference type="PANTHER" id="PTHR15561:SF0">
    <property type="entry name" value="DNA-DIRECTED RNA POLYMERASE III SUBUNIT RPC9"/>
    <property type="match status" value="1"/>
</dbReference>
<evidence type="ECO:0000313" key="3">
    <source>
        <dbReference type="Proteomes" id="UP000247647"/>
    </source>
</evidence>
<organism evidence="2 3">
    <name type="scientific">Aspergillus neoniger (strain CBS 115656)</name>
    <dbReference type="NCBI Taxonomy" id="1448310"/>
    <lineage>
        <taxon>Eukaryota</taxon>
        <taxon>Fungi</taxon>
        <taxon>Dikarya</taxon>
        <taxon>Ascomycota</taxon>
        <taxon>Pezizomycotina</taxon>
        <taxon>Eurotiomycetes</taxon>
        <taxon>Eurotiomycetidae</taxon>
        <taxon>Eurotiales</taxon>
        <taxon>Aspergillaceae</taxon>
        <taxon>Aspergillus</taxon>
        <taxon>Aspergillus subgen. Circumdati</taxon>
    </lineage>
</organism>
<dbReference type="Proteomes" id="UP000247647">
    <property type="component" value="Unassembled WGS sequence"/>
</dbReference>
<feature type="compositionally biased region" description="Acidic residues" evidence="1">
    <location>
        <begin position="295"/>
        <end position="317"/>
    </location>
</feature>
<dbReference type="InterPro" id="IPR038324">
    <property type="entry name" value="Rpb4/RPC9_sf"/>
</dbReference>
<dbReference type="Pfam" id="PF21858">
    <property type="entry name" value="DUF6914"/>
    <property type="match status" value="1"/>
</dbReference>
<gene>
    <name evidence="2" type="ORF">BO87DRAFT_417146</name>
</gene>
<feature type="region of interest" description="Disordered" evidence="1">
    <location>
        <begin position="292"/>
        <end position="320"/>
    </location>
</feature>
<dbReference type="AlphaFoldDB" id="A0A318YEQ5"/>